<dbReference type="SMART" id="SM00490">
    <property type="entry name" value="HELICc"/>
    <property type="match status" value="1"/>
</dbReference>
<dbReference type="Pfam" id="PF00271">
    <property type="entry name" value="Helicase_C"/>
    <property type="match status" value="1"/>
</dbReference>
<feature type="domain" description="Helicase ATP-binding" evidence="3">
    <location>
        <begin position="59"/>
        <end position="233"/>
    </location>
</feature>
<dbReference type="STRING" id="1160895.CM19_13075"/>
<dbReference type="SMART" id="SM00487">
    <property type="entry name" value="DEXDc"/>
    <property type="match status" value="1"/>
</dbReference>
<dbReference type="OrthoDB" id="36796at2157"/>
<name>A0A031LJY4_9CREN</name>
<accession>A0A031LJY4</accession>
<evidence type="ECO:0000256" key="2">
    <source>
        <dbReference type="ARBA" id="ARBA00022840"/>
    </source>
</evidence>
<evidence type="ECO:0000259" key="3">
    <source>
        <dbReference type="PROSITE" id="PS51192"/>
    </source>
</evidence>
<dbReference type="RefSeq" id="WP_048100766.1">
    <property type="nucleotide sequence ID" value="NZ_JFZT01000068.1"/>
</dbReference>
<evidence type="ECO:0000256" key="1">
    <source>
        <dbReference type="ARBA" id="ARBA00022741"/>
    </source>
</evidence>
<dbReference type="InterPro" id="IPR027417">
    <property type="entry name" value="P-loop_NTPase"/>
</dbReference>
<comment type="caution">
    <text evidence="5">The sequence shown here is derived from an EMBL/GenBank/DDBJ whole genome shotgun (WGS) entry which is preliminary data.</text>
</comment>
<dbReference type="InterPro" id="IPR001650">
    <property type="entry name" value="Helicase_C-like"/>
</dbReference>
<evidence type="ECO:0000313" key="5">
    <source>
        <dbReference type="EMBL" id="EZQ01544.1"/>
    </source>
</evidence>
<protein>
    <recommendedName>
        <fullName evidence="7">DEAD/DEAH box helicase</fullName>
    </recommendedName>
</protein>
<dbReference type="EMBL" id="JFZT01000068">
    <property type="protein sequence ID" value="EZQ01544.1"/>
    <property type="molecule type" value="Genomic_DNA"/>
</dbReference>
<evidence type="ECO:0000259" key="4">
    <source>
        <dbReference type="PROSITE" id="PS51194"/>
    </source>
</evidence>
<dbReference type="PANTHER" id="PTHR47957:SF3">
    <property type="entry name" value="ATP-DEPENDENT HELICASE HRQ1"/>
    <property type="match status" value="1"/>
</dbReference>
<dbReference type="GO" id="GO:0006289">
    <property type="term" value="P:nucleotide-excision repair"/>
    <property type="evidence" value="ECO:0007669"/>
    <property type="project" value="TreeGrafter"/>
</dbReference>
<organism evidence="5 6">
    <name type="scientific">Candidatus Acidianus copahuensis</name>
    <dbReference type="NCBI Taxonomy" id="1160895"/>
    <lineage>
        <taxon>Archaea</taxon>
        <taxon>Thermoproteota</taxon>
        <taxon>Thermoprotei</taxon>
        <taxon>Sulfolobales</taxon>
        <taxon>Sulfolobaceae</taxon>
        <taxon>Acidianus</taxon>
    </lineage>
</organism>
<dbReference type="InterPro" id="IPR014001">
    <property type="entry name" value="Helicase_ATP-bd"/>
</dbReference>
<dbReference type="SUPFAM" id="SSF52540">
    <property type="entry name" value="P-loop containing nucleoside triphosphate hydrolases"/>
    <property type="match status" value="1"/>
</dbReference>
<dbReference type="Proteomes" id="UP000024332">
    <property type="component" value="Unassembled WGS sequence"/>
</dbReference>
<reference evidence="5 6" key="1">
    <citation type="submission" date="2014-03" db="EMBL/GenBank/DDBJ databases">
        <title>Draft genome sequence of the novel thermoacidophilic archaea Acidianus copahuensis ALE1 strain, isolated from Copahue volcanic area in Neuquen Argentina.</title>
        <authorList>
            <person name="Urbieta M.S."/>
            <person name="Rascovan N."/>
            <person name="Castro C."/>
            <person name="Revale S."/>
            <person name="Giaveno M.A."/>
            <person name="Vazquez M.P."/>
            <person name="Donati E.R."/>
        </authorList>
    </citation>
    <scope>NUCLEOTIDE SEQUENCE [LARGE SCALE GENOMIC DNA]</scope>
    <source>
        <strain evidence="5 6">ALE1</strain>
    </source>
</reference>
<keyword evidence="2" id="KW-0067">ATP-binding</keyword>
<dbReference type="PROSITE" id="PS51194">
    <property type="entry name" value="HELICASE_CTER"/>
    <property type="match status" value="1"/>
</dbReference>
<dbReference type="GO" id="GO:0003676">
    <property type="term" value="F:nucleic acid binding"/>
    <property type="evidence" value="ECO:0007669"/>
    <property type="project" value="InterPro"/>
</dbReference>
<dbReference type="Gene3D" id="3.40.50.300">
    <property type="entry name" value="P-loop containing nucleotide triphosphate hydrolases"/>
    <property type="match status" value="2"/>
</dbReference>
<feature type="domain" description="Helicase C-terminal" evidence="4">
    <location>
        <begin position="308"/>
        <end position="455"/>
    </location>
</feature>
<dbReference type="GO" id="GO:0005524">
    <property type="term" value="F:ATP binding"/>
    <property type="evidence" value="ECO:0007669"/>
    <property type="project" value="UniProtKB-KW"/>
</dbReference>
<dbReference type="PANTHER" id="PTHR47957">
    <property type="entry name" value="ATP-DEPENDENT HELICASE HRQ1"/>
    <property type="match status" value="1"/>
</dbReference>
<dbReference type="GO" id="GO:0043138">
    <property type="term" value="F:3'-5' DNA helicase activity"/>
    <property type="evidence" value="ECO:0007669"/>
    <property type="project" value="TreeGrafter"/>
</dbReference>
<dbReference type="PROSITE" id="PS51192">
    <property type="entry name" value="HELICASE_ATP_BIND_1"/>
    <property type="match status" value="1"/>
</dbReference>
<dbReference type="AlphaFoldDB" id="A0A031LJY4"/>
<keyword evidence="1" id="KW-0547">Nucleotide-binding</keyword>
<dbReference type="InterPro" id="IPR011545">
    <property type="entry name" value="DEAD/DEAH_box_helicase_dom"/>
</dbReference>
<sequence length="970" mass="111449">MSCSSDKILKGLGYAYTVYKEPGIYPNTLSITFKDLLGAECDCDGLLNKKLYNHQYQVINFLSQGKSVIINASMGSGKTEAWLTHVLKEREIRALAIYPTKALANDQAHRIAKYLKCLGYDVNEEGEIVYGDVVRYDGDTNSNKNVLGSLDRAKVILTNPEMLLTEIKKGKRFLGVSLIVLDEVDFYESHSITLLISTLKLLFPKVQFVIISGTLSNPEDLKEFLQNAEIVGGAGFKPETRIYIVIGKEDKLREVYNEFRNIIESKYGIGSYDEFKDKVIGLYYNLLASNSSKLRAELGDIFDLKKPDIEEILKAYKGCKGEVTIVFSRGINECDSYARPLGIPSHHSKVKKKERFWIEKNLREGKTNIVFTVRTLQQGIDIGIAKRVIHLGIPKLVKDFLQREGRKGRSLDIDFVESVILPMGLDPRLIQGIESLRVWSNIKPEAVIFNVDSLYVKVYLSLIKKVYLKEGLKEDEESLLRRVGIIDDTGRIKDEKVLDKLKFYSITTSKVDVKYYDKDNKLISSDKIGLKDMIENYQPGSIDKGNNAVVKSIFRYRYGTRTVYEVVEKDPDNIYSRCFYDALEKYESKIKEWNRENFSEECNFPPNFELDLELGKVWSKVYTNMIFEGEGYVEFNELPSGVVWFVESRKRICPNKDYDDYAYSKIELNCDVFPKDYGYRGYTYAYAYEVGDPEYIDEGMAFLITALRLKYGIRTDLVNYSYFKNILKIWESFPVGVLEKMRVGGFKMFNEPLEFEKLREYLEGVKVDEVFKTVYLNISPIFHGVNYKKAREKAIDLAFKLFNYATILLKDVRVTLSKDTVVLDKITTASEERNFRADVNGNEYFGLTYYDIPKAMEETEVVNDVKSLRDKLIDIILDQDVKKVFGYNVDSKVKKLLGKVKDVEVVDVVLEVKKRVGYDVSPNDFSQKLRVMMNKFTNPNYKVGKGELKEYFGERARIIQGLMNVISSTS</sequence>
<dbReference type="GO" id="GO:0036297">
    <property type="term" value="P:interstrand cross-link repair"/>
    <property type="evidence" value="ECO:0007669"/>
    <property type="project" value="TreeGrafter"/>
</dbReference>
<evidence type="ECO:0000313" key="6">
    <source>
        <dbReference type="Proteomes" id="UP000024332"/>
    </source>
</evidence>
<proteinExistence type="predicted"/>
<evidence type="ECO:0008006" key="7">
    <source>
        <dbReference type="Google" id="ProtNLM"/>
    </source>
</evidence>
<dbReference type="Pfam" id="PF00270">
    <property type="entry name" value="DEAD"/>
    <property type="match status" value="1"/>
</dbReference>
<gene>
    <name evidence="5" type="ORF">CM19_13075</name>
</gene>
<keyword evidence="6" id="KW-1185">Reference proteome</keyword>